<dbReference type="GO" id="GO:0005509">
    <property type="term" value="F:calcium ion binding"/>
    <property type="evidence" value="ECO:0007669"/>
    <property type="project" value="InterPro"/>
</dbReference>
<dbReference type="CDD" id="cd00051">
    <property type="entry name" value="EFh"/>
    <property type="match status" value="1"/>
</dbReference>
<feature type="domain" description="EF-hand" evidence="3">
    <location>
        <begin position="299"/>
        <end position="323"/>
    </location>
</feature>
<sequence>MGLRPTKPVVTRAVAQERLEEEYGLTAEHVEAFFWVLARKHVTSRNPSQPTTPESADSQVSSSENAPVDLVRPEHDGDKGSPPMPKRRSRHSRAMANSSLLVLDGSNAATAHARSLSAGSALVRGGAANASTGNMGRATQGAQTGDSGNPSLAAAAAANMGGLAGTRNHGMSPRQSWRLRLDRVSPEVLRDELTATEPFFQLGRVASDRLFEVLGSDGEGLTLDQFYCALYLFTCAREEETYRLLFNMFDLNGSNFIRKERFRVMVSEVAKGHLSDLPENFDEEFAALSKVIGDVGMTLYDQNKDGKLSFDEWCQYAREDDAIRICLDPAPRAAALGPLLARIMACLISFVSSRLV</sequence>
<dbReference type="Pfam" id="PF13499">
    <property type="entry name" value="EF-hand_7"/>
    <property type="match status" value="1"/>
</dbReference>
<dbReference type="InParanoid" id="A0A2R5G7T4"/>
<evidence type="ECO:0000256" key="1">
    <source>
        <dbReference type="ARBA" id="ARBA00022837"/>
    </source>
</evidence>
<dbReference type="Gene3D" id="1.10.238.10">
    <property type="entry name" value="EF-hand"/>
    <property type="match status" value="1"/>
</dbReference>
<dbReference type="InterPro" id="IPR011992">
    <property type="entry name" value="EF-hand-dom_pair"/>
</dbReference>
<evidence type="ECO:0000259" key="3">
    <source>
        <dbReference type="PROSITE" id="PS50222"/>
    </source>
</evidence>
<evidence type="ECO:0000256" key="2">
    <source>
        <dbReference type="SAM" id="MobiDB-lite"/>
    </source>
</evidence>
<feature type="domain" description="EF-hand" evidence="3">
    <location>
        <begin position="237"/>
        <end position="272"/>
    </location>
</feature>
<dbReference type="OrthoDB" id="191686at2759"/>
<dbReference type="EMBL" id="BEYU01000006">
    <property type="protein sequence ID" value="GBG24543.1"/>
    <property type="molecule type" value="Genomic_DNA"/>
</dbReference>
<proteinExistence type="predicted"/>
<feature type="compositionally biased region" description="Polar residues" evidence="2">
    <location>
        <begin position="140"/>
        <end position="150"/>
    </location>
</feature>
<dbReference type="InterPro" id="IPR002048">
    <property type="entry name" value="EF_hand_dom"/>
</dbReference>
<evidence type="ECO:0000313" key="5">
    <source>
        <dbReference type="Proteomes" id="UP000241890"/>
    </source>
</evidence>
<gene>
    <name evidence="4" type="ORF">FCC1311_007622</name>
</gene>
<keyword evidence="1" id="KW-0106">Calcium</keyword>
<keyword evidence="5" id="KW-1185">Reference proteome</keyword>
<dbReference type="SMART" id="SM00054">
    <property type="entry name" value="EFh"/>
    <property type="match status" value="2"/>
</dbReference>
<dbReference type="AlphaFoldDB" id="A0A2R5G7T4"/>
<evidence type="ECO:0000313" key="4">
    <source>
        <dbReference type="EMBL" id="GBG24543.1"/>
    </source>
</evidence>
<reference evidence="4 5" key="1">
    <citation type="submission" date="2017-12" db="EMBL/GenBank/DDBJ databases">
        <title>Sequencing, de novo assembly and annotation of complete genome of a new Thraustochytrid species, strain FCC1311.</title>
        <authorList>
            <person name="Sedici K."/>
            <person name="Godart F."/>
            <person name="Aiese Cigliano R."/>
            <person name="Sanseverino W."/>
            <person name="Barakat M."/>
            <person name="Ortet P."/>
            <person name="Marechal E."/>
            <person name="Cagnac O."/>
            <person name="Amato A."/>
        </authorList>
    </citation>
    <scope>NUCLEOTIDE SEQUENCE [LARGE SCALE GENOMIC DNA]</scope>
</reference>
<dbReference type="PROSITE" id="PS00018">
    <property type="entry name" value="EF_HAND_1"/>
    <property type="match status" value="1"/>
</dbReference>
<comment type="caution">
    <text evidence="4">The sequence shown here is derived from an EMBL/GenBank/DDBJ whole genome shotgun (WGS) entry which is preliminary data.</text>
</comment>
<dbReference type="Proteomes" id="UP000241890">
    <property type="component" value="Unassembled WGS sequence"/>
</dbReference>
<accession>A0A2R5G7T4</accession>
<dbReference type="PROSITE" id="PS50222">
    <property type="entry name" value="EF_HAND_2"/>
    <property type="match status" value="2"/>
</dbReference>
<dbReference type="SUPFAM" id="SSF47473">
    <property type="entry name" value="EF-hand"/>
    <property type="match status" value="1"/>
</dbReference>
<name>A0A2R5G7T4_9STRA</name>
<feature type="region of interest" description="Disordered" evidence="2">
    <location>
        <begin position="128"/>
        <end position="153"/>
    </location>
</feature>
<feature type="compositionally biased region" description="Polar residues" evidence="2">
    <location>
        <begin position="44"/>
        <end position="65"/>
    </location>
</feature>
<protein>
    <submittedName>
        <fullName evidence="4">Hippocalcin-like protein 1</fullName>
    </submittedName>
</protein>
<organism evidence="4 5">
    <name type="scientific">Hondaea fermentalgiana</name>
    <dbReference type="NCBI Taxonomy" id="2315210"/>
    <lineage>
        <taxon>Eukaryota</taxon>
        <taxon>Sar</taxon>
        <taxon>Stramenopiles</taxon>
        <taxon>Bigyra</taxon>
        <taxon>Labyrinthulomycetes</taxon>
        <taxon>Thraustochytrida</taxon>
        <taxon>Thraustochytriidae</taxon>
        <taxon>Hondaea</taxon>
    </lineage>
</organism>
<feature type="region of interest" description="Disordered" evidence="2">
    <location>
        <begin position="44"/>
        <end position="93"/>
    </location>
</feature>
<dbReference type="InterPro" id="IPR018247">
    <property type="entry name" value="EF_Hand_1_Ca_BS"/>
</dbReference>